<dbReference type="AlphaFoldDB" id="A0A7J6YH05"/>
<gene>
    <name evidence="2" type="ORF">ECC02_001440</name>
</gene>
<keyword evidence="1" id="KW-0472">Membrane</keyword>
<evidence type="ECO:0000256" key="1">
    <source>
        <dbReference type="SAM" id="Phobius"/>
    </source>
</evidence>
<comment type="caution">
    <text evidence="2">The sequence shown here is derived from an EMBL/GenBank/DDBJ whole genome shotgun (WGS) entry which is preliminary data.</text>
</comment>
<proteinExistence type="predicted"/>
<keyword evidence="1" id="KW-0812">Transmembrane</keyword>
<name>A0A7J6YH05_TRYCR</name>
<evidence type="ECO:0000313" key="3">
    <source>
        <dbReference type="Proteomes" id="UP000583944"/>
    </source>
</evidence>
<evidence type="ECO:0000313" key="2">
    <source>
        <dbReference type="EMBL" id="KAF5225676.1"/>
    </source>
</evidence>
<dbReference type="Proteomes" id="UP000583944">
    <property type="component" value="Unassembled WGS sequence"/>
</dbReference>
<dbReference type="EMBL" id="JABDHM010000006">
    <property type="protein sequence ID" value="KAF5225676.1"/>
    <property type="molecule type" value="Genomic_DNA"/>
</dbReference>
<dbReference type="VEuPathDB" id="TriTrypDB:BCY84_13977"/>
<sequence>MTLHLLFVVVVGFQKRYFHFLVRCCCNTIPLCCLLILHGIFNSCVCFPYYYFFCCRIRPPMVVVRLGLRLRFTKVPGVQGERVFRDTMTVADPNDHGYQDINDIVEKKLRFMDIPPSDFTVFHRDSKTGDTLVVDDAYWGELLTGLVEAAAATTTEARREASRVDGGVGNEDGDDDFIVERAISFDVEVLRERPLERHLNGEAAVNVLPLTSETLQACTTAGVRLAIAALTCPPKYPNFFIRGVVIAIRFKTPKPNVSVCEIDLCDAEDPQQQITLMTFDASVQKAVRDNLRGDRRQVVELRHVYIRLKNEIDRRFQTNTHPLLIRMDRGSRVEVVQVLPLPVTPRSERVVTVRENLQPTGLVNLSDLAAARDPYNAQLIPAVSKVQSSLGSSSSSSSIHSGARRTMLSLSSGISPSGTPVSGVVPSQLGEQIRRQQTQFLSKRVREDPMRWGEPDTIHVTARDVRMRDPIMVHEALQEENKKYRILRRKEVSQTCIICGVNCEDESTLRVVVDLLKNNTRNMGRHIPTMAELRQALSDRRRTKDGKTRERLTCSEHFVDLRTRTVHVVHCRCAHLCTSYQRGAELEDVVFCELPMQTCDLCGMPGASVSCYHPDCHERYHTVCALFSGGYVNFGKKDPYLPCPACPRHTQVVVTASKKTPLLNGQDASSWWEEDEVVFDSRVVEDTDLRDPDENDGA</sequence>
<reference evidence="2 3" key="1">
    <citation type="journal article" date="2019" name="Genome Biol. Evol.">
        <title>Nanopore Sequencing Significantly Improves Genome Assembly of the Protozoan Parasite Trypanosoma cruzi.</title>
        <authorList>
            <person name="Diaz-Viraque F."/>
            <person name="Pita S."/>
            <person name="Greif G."/>
            <person name="de Souza R.C.M."/>
            <person name="Iraola G."/>
            <person name="Robello C."/>
        </authorList>
    </citation>
    <scope>NUCLEOTIDE SEQUENCE [LARGE SCALE GENOMIC DNA]</scope>
    <source>
        <strain evidence="2 3">Berenice</strain>
    </source>
</reference>
<organism evidence="2 3">
    <name type="scientific">Trypanosoma cruzi</name>
    <dbReference type="NCBI Taxonomy" id="5693"/>
    <lineage>
        <taxon>Eukaryota</taxon>
        <taxon>Discoba</taxon>
        <taxon>Euglenozoa</taxon>
        <taxon>Kinetoplastea</taxon>
        <taxon>Metakinetoplastina</taxon>
        <taxon>Trypanosomatida</taxon>
        <taxon>Trypanosomatidae</taxon>
        <taxon>Trypanosoma</taxon>
        <taxon>Schizotrypanum</taxon>
    </lineage>
</organism>
<dbReference type="VEuPathDB" id="TriTrypDB:ECC02_001440"/>
<accession>A0A7J6YH05</accession>
<protein>
    <recommendedName>
        <fullName evidence="4">PHD-type domain-containing protein</fullName>
    </recommendedName>
</protein>
<feature type="transmembrane region" description="Helical" evidence="1">
    <location>
        <begin position="20"/>
        <end position="41"/>
    </location>
</feature>
<evidence type="ECO:0008006" key="4">
    <source>
        <dbReference type="Google" id="ProtNLM"/>
    </source>
</evidence>
<keyword evidence="1" id="KW-1133">Transmembrane helix</keyword>